<dbReference type="CDD" id="cd05466">
    <property type="entry name" value="PBP2_LTTR_substrate"/>
    <property type="match status" value="1"/>
</dbReference>
<sequence>MDIQQIRYFLVLAKELHFWNTAGKVNITQSALSRQIKALEEELGIMLFERNKRNVKLTPAGTFLYEKWAQVLNELDFFNEHARQIQLGEVGTLIISHPDSLSASFLPDVLSRISSSYPGLKIELLQVRYEEQEEFLRNYKVDLAITRDLTIAEDIASEKMYSDHLAIVVPENHPFRSVEDITPEALKLQKFILPGKGEGSSYIGLIQQLFRYFEVSPDASFYSEFGSAIIALVRNGLGIAVLPDSYAFHESPGIRFIPTHFQSGLYLNWRKDDHHPVLSNILNVILSHYKSGRDLGEQ</sequence>
<dbReference type="PRINTS" id="PR00039">
    <property type="entry name" value="HTHLYSR"/>
</dbReference>
<dbReference type="Pfam" id="PF03466">
    <property type="entry name" value="LysR_substrate"/>
    <property type="match status" value="1"/>
</dbReference>
<evidence type="ECO:0000256" key="4">
    <source>
        <dbReference type="ARBA" id="ARBA00023163"/>
    </source>
</evidence>
<gene>
    <name evidence="6" type="ORF">DRF67_02365</name>
</gene>
<evidence type="ECO:0000313" key="6">
    <source>
        <dbReference type="EMBL" id="REC50392.1"/>
    </source>
</evidence>
<name>A0A3D9BAT6_9FLAO</name>
<keyword evidence="4" id="KW-0804">Transcription</keyword>
<accession>A0A3D9BAT6</accession>
<dbReference type="Proteomes" id="UP000256257">
    <property type="component" value="Unassembled WGS sequence"/>
</dbReference>
<feature type="domain" description="HTH lysR-type" evidence="5">
    <location>
        <begin position="1"/>
        <end position="58"/>
    </location>
</feature>
<dbReference type="Gene3D" id="3.40.190.10">
    <property type="entry name" value="Periplasmic binding protein-like II"/>
    <property type="match status" value="2"/>
</dbReference>
<dbReference type="GO" id="GO:0003677">
    <property type="term" value="F:DNA binding"/>
    <property type="evidence" value="ECO:0007669"/>
    <property type="project" value="UniProtKB-KW"/>
</dbReference>
<dbReference type="InterPro" id="IPR036388">
    <property type="entry name" value="WH-like_DNA-bd_sf"/>
</dbReference>
<dbReference type="InterPro" id="IPR000847">
    <property type="entry name" value="LysR_HTH_N"/>
</dbReference>
<evidence type="ECO:0000256" key="1">
    <source>
        <dbReference type="ARBA" id="ARBA00009437"/>
    </source>
</evidence>
<dbReference type="PANTHER" id="PTHR30346:SF0">
    <property type="entry name" value="HCA OPERON TRANSCRIPTIONAL ACTIVATOR HCAR"/>
    <property type="match status" value="1"/>
</dbReference>
<evidence type="ECO:0000313" key="7">
    <source>
        <dbReference type="Proteomes" id="UP000256257"/>
    </source>
</evidence>
<dbReference type="PROSITE" id="PS50931">
    <property type="entry name" value="HTH_LYSR"/>
    <property type="match status" value="1"/>
</dbReference>
<dbReference type="GO" id="GO:0032993">
    <property type="term" value="C:protein-DNA complex"/>
    <property type="evidence" value="ECO:0007669"/>
    <property type="project" value="TreeGrafter"/>
</dbReference>
<dbReference type="GO" id="GO:0003700">
    <property type="term" value="F:DNA-binding transcription factor activity"/>
    <property type="evidence" value="ECO:0007669"/>
    <property type="project" value="InterPro"/>
</dbReference>
<keyword evidence="2" id="KW-0805">Transcription regulation</keyword>
<dbReference type="InterPro" id="IPR036390">
    <property type="entry name" value="WH_DNA-bd_sf"/>
</dbReference>
<dbReference type="InterPro" id="IPR005119">
    <property type="entry name" value="LysR_subst-bd"/>
</dbReference>
<proteinExistence type="inferred from homology"/>
<dbReference type="AlphaFoldDB" id="A0A3D9BAT6"/>
<protein>
    <submittedName>
        <fullName evidence="6">LysR family transcriptional regulator</fullName>
    </submittedName>
</protein>
<dbReference type="Pfam" id="PF00126">
    <property type="entry name" value="HTH_1"/>
    <property type="match status" value="1"/>
</dbReference>
<dbReference type="RefSeq" id="WP_115926225.1">
    <property type="nucleotide sequence ID" value="NZ_QNVV01000001.1"/>
</dbReference>
<dbReference type="OrthoDB" id="9803735at2"/>
<evidence type="ECO:0000256" key="3">
    <source>
        <dbReference type="ARBA" id="ARBA00023125"/>
    </source>
</evidence>
<keyword evidence="7" id="KW-1185">Reference proteome</keyword>
<dbReference type="SUPFAM" id="SSF46785">
    <property type="entry name" value="Winged helix' DNA-binding domain"/>
    <property type="match status" value="1"/>
</dbReference>
<organism evidence="6 7">
    <name type="scientific">Chryseobacterium pennipullorum</name>
    <dbReference type="NCBI Taxonomy" id="2258963"/>
    <lineage>
        <taxon>Bacteria</taxon>
        <taxon>Pseudomonadati</taxon>
        <taxon>Bacteroidota</taxon>
        <taxon>Flavobacteriia</taxon>
        <taxon>Flavobacteriales</taxon>
        <taxon>Weeksellaceae</taxon>
        <taxon>Chryseobacterium group</taxon>
        <taxon>Chryseobacterium</taxon>
    </lineage>
</organism>
<dbReference type="Gene3D" id="1.10.10.10">
    <property type="entry name" value="Winged helix-like DNA-binding domain superfamily/Winged helix DNA-binding domain"/>
    <property type="match status" value="1"/>
</dbReference>
<dbReference type="EMBL" id="QNVV01000001">
    <property type="protein sequence ID" value="REC50392.1"/>
    <property type="molecule type" value="Genomic_DNA"/>
</dbReference>
<keyword evidence="3" id="KW-0238">DNA-binding</keyword>
<evidence type="ECO:0000256" key="2">
    <source>
        <dbReference type="ARBA" id="ARBA00023015"/>
    </source>
</evidence>
<dbReference type="FunFam" id="1.10.10.10:FF:000001">
    <property type="entry name" value="LysR family transcriptional regulator"/>
    <property type="match status" value="1"/>
</dbReference>
<reference evidence="6 7" key="1">
    <citation type="submission" date="2018-06" db="EMBL/GenBank/DDBJ databases">
        <title>Novel Chryseobacterium species.</title>
        <authorList>
            <person name="Newman J."/>
            <person name="Hugo C."/>
            <person name="Oosthuizen L."/>
            <person name="Charimba G."/>
        </authorList>
    </citation>
    <scope>NUCLEOTIDE SEQUENCE [LARGE SCALE GENOMIC DNA]</scope>
    <source>
        <strain evidence="6 7">7_F195</strain>
    </source>
</reference>
<dbReference type="SUPFAM" id="SSF53850">
    <property type="entry name" value="Periplasmic binding protein-like II"/>
    <property type="match status" value="1"/>
</dbReference>
<comment type="caution">
    <text evidence="6">The sequence shown here is derived from an EMBL/GenBank/DDBJ whole genome shotgun (WGS) entry which is preliminary data.</text>
</comment>
<evidence type="ECO:0000259" key="5">
    <source>
        <dbReference type="PROSITE" id="PS50931"/>
    </source>
</evidence>
<dbReference type="PANTHER" id="PTHR30346">
    <property type="entry name" value="TRANSCRIPTIONAL DUAL REGULATOR HCAR-RELATED"/>
    <property type="match status" value="1"/>
</dbReference>
<comment type="similarity">
    <text evidence="1">Belongs to the LysR transcriptional regulatory family.</text>
</comment>